<evidence type="ECO:0000313" key="1">
    <source>
        <dbReference type="EMBL" id="KAK7811120.1"/>
    </source>
</evidence>
<dbReference type="InterPro" id="IPR027956">
    <property type="entry name" value="CIROZ"/>
</dbReference>
<evidence type="ECO:0000313" key="2">
    <source>
        <dbReference type="Proteomes" id="UP001488838"/>
    </source>
</evidence>
<gene>
    <name evidence="1" type="ORF">U0070_016060</name>
</gene>
<dbReference type="Proteomes" id="UP001488838">
    <property type="component" value="Unassembled WGS sequence"/>
</dbReference>
<dbReference type="PANTHER" id="PTHR38653:SF1">
    <property type="entry name" value="GENE 572-RELATED"/>
    <property type="match status" value="1"/>
</dbReference>
<protein>
    <submittedName>
        <fullName evidence="1">Uncharacterized protein</fullName>
    </submittedName>
</protein>
<sequence length="71" mass="7747">MSPGQLDCDFAFCHQTPWMLSLRGELVASLEDASLMGLDVDIGATTVTVQSPRQELLQRQEVSGGQRPAWA</sequence>
<dbReference type="AlphaFoldDB" id="A0AAW0IA95"/>
<dbReference type="EMBL" id="JBBHLL010000181">
    <property type="protein sequence ID" value="KAK7811120.1"/>
    <property type="molecule type" value="Genomic_DNA"/>
</dbReference>
<organism evidence="1 2">
    <name type="scientific">Myodes glareolus</name>
    <name type="common">Bank vole</name>
    <name type="synonym">Clethrionomys glareolus</name>
    <dbReference type="NCBI Taxonomy" id="447135"/>
    <lineage>
        <taxon>Eukaryota</taxon>
        <taxon>Metazoa</taxon>
        <taxon>Chordata</taxon>
        <taxon>Craniata</taxon>
        <taxon>Vertebrata</taxon>
        <taxon>Euteleostomi</taxon>
        <taxon>Mammalia</taxon>
        <taxon>Eutheria</taxon>
        <taxon>Euarchontoglires</taxon>
        <taxon>Glires</taxon>
        <taxon>Rodentia</taxon>
        <taxon>Myomorpha</taxon>
        <taxon>Muroidea</taxon>
        <taxon>Cricetidae</taxon>
        <taxon>Arvicolinae</taxon>
        <taxon>Myodes</taxon>
    </lineage>
</organism>
<dbReference type="PANTHER" id="PTHR38653">
    <property type="entry name" value="GENE 572-RELATED"/>
    <property type="match status" value="1"/>
</dbReference>
<reference evidence="1 2" key="1">
    <citation type="journal article" date="2023" name="bioRxiv">
        <title>Conserved and derived expression patterns and positive selection on dental genes reveal complex evolutionary context of ever-growing rodent molars.</title>
        <authorList>
            <person name="Calamari Z.T."/>
            <person name="Song A."/>
            <person name="Cohen E."/>
            <person name="Akter M."/>
            <person name="Roy R.D."/>
            <person name="Hallikas O."/>
            <person name="Christensen M.M."/>
            <person name="Li P."/>
            <person name="Marangoni P."/>
            <person name="Jernvall J."/>
            <person name="Klein O.D."/>
        </authorList>
    </citation>
    <scope>NUCLEOTIDE SEQUENCE [LARGE SCALE GENOMIC DNA]</scope>
    <source>
        <strain evidence="1">V071</strain>
    </source>
</reference>
<name>A0AAW0IA95_MYOGA</name>
<accession>A0AAW0IA95</accession>
<keyword evidence="2" id="KW-1185">Reference proteome</keyword>
<comment type="caution">
    <text evidence="1">The sequence shown here is derived from an EMBL/GenBank/DDBJ whole genome shotgun (WGS) entry which is preliminary data.</text>
</comment>
<proteinExistence type="predicted"/>